<dbReference type="RefSeq" id="WP_105352614.1">
    <property type="nucleotide sequence ID" value="NZ_PUIB01000009.1"/>
</dbReference>
<dbReference type="Proteomes" id="UP000239388">
    <property type="component" value="Unassembled WGS sequence"/>
</dbReference>
<accession>A0A2S8G7F9</accession>
<evidence type="ECO:0000313" key="1">
    <source>
        <dbReference type="EMBL" id="PQO40230.1"/>
    </source>
</evidence>
<gene>
    <name evidence="1" type="ORF">C5Y98_06405</name>
</gene>
<protein>
    <submittedName>
        <fullName evidence="1">Uncharacterized protein</fullName>
    </submittedName>
</protein>
<comment type="caution">
    <text evidence="1">The sequence shown here is derived from an EMBL/GenBank/DDBJ whole genome shotgun (WGS) entry which is preliminary data.</text>
</comment>
<evidence type="ECO:0000313" key="2">
    <source>
        <dbReference type="Proteomes" id="UP000239388"/>
    </source>
</evidence>
<sequence length="76" mass="8576">MPVALGAIFIKEVVGASLHFWRQAATLFFYRSIRRRRDSACGDVGSRKTELVVSRTANCHFFAATQKLLPDGWFAE</sequence>
<organism evidence="1 2">
    <name type="scientific">Blastopirellula marina</name>
    <dbReference type="NCBI Taxonomy" id="124"/>
    <lineage>
        <taxon>Bacteria</taxon>
        <taxon>Pseudomonadati</taxon>
        <taxon>Planctomycetota</taxon>
        <taxon>Planctomycetia</taxon>
        <taxon>Pirellulales</taxon>
        <taxon>Pirellulaceae</taxon>
        <taxon>Blastopirellula</taxon>
    </lineage>
</organism>
<dbReference type="AlphaFoldDB" id="A0A2S8G7F9"/>
<dbReference type="EMBL" id="PUIB01000009">
    <property type="protein sequence ID" value="PQO40230.1"/>
    <property type="molecule type" value="Genomic_DNA"/>
</dbReference>
<reference evidence="1 2" key="1">
    <citation type="submission" date="2018-02" db="EMBL/GenBank/DDBJ databases">
        <title>Comparative genomes isolates from brazilian mangrove.</title>
        <authorList>
            <person name="Araujo J.E."/>
            <person name="Taketani R.G."/>
            <person name="Silva M.C.P."/>
            <person name="Loureco M.V."/>
            <person name="Andreote F.D."/>
        </authorList>
    </citation>
    <scope>NUCLEOTIDE SEQUENCE [LARGE SCALE GENOMIC DNA]</scope>
    <source>
        <strain evidence="1 2">NAP PRIS-MGV</strain>
    </source>
</reference>
<name>A0A2S8G7F9_9BACT</name>
<proteinExistence type="predicted"/>